<protein>
    <recommendedName>
        <fullName evidence="1">Mannosyl-glycoprotein endo-beta-N-acetylglucosamidase-like domain-containing protein</fullName>
    </recommendedName>
</protein>
<dbReference type="InterPro" id="IPR002901">
    <property type="entry name" value="MGlyc_endo_b_GlcNAc-like_dom"/>
</dbReference>
<dbReference type="GO" id="GO:0004040">
    <property type="term" value="F:amidase activity"/>
    <property type="evidence" value="ECO:0007669"/>
    <property type="project" value="InterPro"/>
</dbReference>
<proteinExistence type="predicted"/>
<evidence type="ECO:0000313" key="2">
    <source>
        <dbReference type="EMBL" id="MUH71746.1"/>
    </source>
</evidence>
<dbReference type="RefSeq" id="WP_155694793.1">
    <property type="nucleotide sequence ID" value="NZ_WOCD01000002.1"/>
</dbReference>
<reference evidence="2 3" key="1">
    <citation type="submission" date="2019-11" db="EMBL/GenBank/DDBJ databases">
        <title>P. haliotis isolates from Z. marina roots.</title>
        <authorList>
            <person name="Cohen M."/>
            <person name="Jospin G."/>
            <person name="Eisen J.A."/>
            <person name="Coil D.A."/>
        </authorList>
    </citation>
    <scope>NUCLEOTIDE SEQUENCE [LARGE SCALE GENOMIC DNA]</scope>
    <source>
        <strain evidence="2 3">UCD-MCMsp1aY</strain>
    </source>
</reference>
<comment type="caution">
    <text evidence="2">The sequence shown here is derived from an EMBL/GenBank/DDBJ whole genome shotgun (WGS) entry which is preliminary data.</text>
</comment>
<name>A0A6N8F523_9GAMM</name>
<dbReference type="Proteomes" id="UP000439994">
    <property type="component" value="Unassembled WGS sequence"/>
</dbReference>
<dbReference type="PANTHER" id="PTHR40572:SF1">
    <property type="entry name" value="PROTEIN BAX"/>
    <property type="match status" value="1"/>
</dbReference>
<evidence type="ECO:0000259" key="1">
    <source>
        <dbReference type="Pfam" id="PF01832"/>
    </source>
</evidence>
<dbReference type="Pfam" id="PF01832">
    <property type="entry name" value="Glucosaminidase"/>
    <property type="match status" value="1"/>
</dbReference>
<dbReference type="InterPro" id="IPR053195">
    <property type="entry name" value="Bax-like"/>
</dbReference>
<dbReference type="OrthoDB" id="9788155at2"/>
<dbReference type="Gene3D" id="1.10.530.10">
    <property type="match status" value="1"/>
</dbReference>
<keyword evidence="3" id="KW-1185">Reference proteome</keyword>
<accession>A0A6N8F523</accession>
<dbReference type="EMBL" id="WOCD01000002">
    <property type="protein sequence ID" value="MUH71746.1"/>
    <property type="molecule type" value="Genomic_DNA"/>
</dbReference>
<evidence type="ECO:0000313" key="3">
    <source>
        <dbReference type="Proteomes" id="UP000439994"/>
    </source>
</evidence>
<sequence length="264" mass="30401">MQNQSVSSKATSALAIIIVLLFGAYPFVSKQTTTFEQEVMTEEEQTVTYANEFLPNFAEYNDVKEKKRAFFSYLQPLVEQVNSEVEQQRDFISNLTAIPTAKNEKQRFNKILKRYSLKNDVPFEELKTKVLRRADTLPVALVLMQAANESAWGTSRFALEANNLFGQWCFKKGCGVVPTGRPAGETYEVRMFHHPIASIRSYFNNLNTGHAYVMLRDVREELRAEQEELDPQVLATGLLKYSIRREAYVEEIQTMIRVNNKYID</sequence>
<gene>
    <name evidence="2" type="ORF">GNP35_04175</name>
</gene>
<feature type="domain" description="Mannosyl-glycoprotein endo-beta-N-acetylglucosamidase-like" evidence="1">
    <location>
        <begin position="132"/>
        <end position="260"/>
    </location>
</feature>
<dbReference type="AlphaFoldDB" id="A0A6N8F523"/>
<organism evidence="2 3">
    <name type="scientific">Psychrosphaera haliotis</name>
    <dbReference type="NCBI Taxonomy" id="555083"/>
    <lineage>
        <taxon>Bacteria</taxon>
        <taxon>Pseudomonadati</taxon>
        <taxon>Pseudomonadota</taxon>
        <taxon>Gammaproteobacteria</taxon>
        <taxon>Alteromonadales</taxon>
        <taxon>Pseudoalteromonadaceae</taxon>
        <taxon>Psychrosphaera</taxon>
    </lineage>
</organism>
<dbReference type="PANTHER" id="PTHR40572">
    <property type="entry name" value="PROTEIN BAX"/>
    <property type="match status" value="1"/>
</dbReference>